<keyword evidence="2 6" id="KW-0699">rRNA-binding</keyword>
<dbReference type="SUPFAM" id="SSF141091">
    <property type="entry name" value="L21p-like"/>
    <property type="match status" value="1"/>
</dbReference>
<dbReference type="PANTHER" id="PTHR21349:SF0">
    <property type="entry name" value="LARGE RIBOSOMAL SUBUNIT PROTEIN BL21M"/>
    <property type="match status" value="1"/>
</dbReference>
<evidence type="ECO:0000256" key="7">
    <source>
        <dbReference type="RuleBase" id="RU000562"/>
    </source>
</evidence>
<keyword evidence="3 6" id="KW-0694">RNA-binding</keyword>
<dbReference type="GO" id="GO:0005840">
    <property type="term" value="C:ribosome"/>
    <property type="evidence" value="ECO:0007669"/>
    <property type="project" value="UniProtKB-KW"/>
</dbReference>
<dbReference type="NCBIfam" id="TIGR00061">
    <property type="entry name" value="L21"/>
    <property type="match status" value="1"/>
</dbReference>
<protein>
    <recommendedName>
        <fullName evidence="6">Large ribosomal subunit protein bL21</fullName>
    </recommendedName>
</protein>
<dbReference type="GO" id="GO:0005737">
    <property type="term" value="C:cytoplasm"/>
    <property type="evidence" value="ECO:0007669"/>
    <property type="project" value="UniProtKB-ARBA"/>
</dbReference>
<keyword evidence="5 6" id="KW-0687">Ribonucleoprotein</keyword>
<dbReference type="HAMAP" id="MF_01363">
    <property type="entry name" value="Ribosomal_bL21"/>
    <property type="match status" value="1"/>
</dbReference>
<keyword evidence="4 6" id="KW-0689">Ribosomal protein</keyword>
<comment type="similarity">
    <text evidence="1 6 7">Belongs to the bacterial ribosomal protein bL21 family.</text>
</comment>
<evidence type="ECO:0000256" key="2">
    <source>
        <dbReference type="ARBA" id="ARBA00022730"/>
    </source>
</evidence>
<dbReference type="InterPro" id="IPR028909">
    <property type="entry name" value="bL21-like"/>
</dbReference>
<evidence type="ECO:0000256" key="6">
    <source>
        <dbReference type="HAMAP-Rule" id="MF_01363"/>
    </source>
</evidence>
<proteinExistence type="inferred from homology"/>
<dbReference type="Proteomes" id="UP000063718">
    <property type="component" value="Unassembled WGS sequence"/>
</dbReference>
<evidence type="ECO:0000256" key="5">
    <source>
        <dbReference type="ARBA" id="ARBA00023274"/>
    </source>
</evidence>
<evidence type="ECO:0000256" key="1">
    <source>
        <dbReference type="ARBA" id="ARBA00008563"/>
    </source>
</evidence>
<dbReference type="EMBL" id="DF238840">
    <property type="protein sequence ID" value="GAF26283.1"/>
    <property type="molecule type" value="Genomic_DNA"/>
</dbReference>
<dbReference type="PANTHER" id="PTHR21349">
    <property type="entry name" value="50S RIBOSOMAL PROTEIN L21"/>
    <property type="match status" value="1"/>
</dbReference>
<dbReference type="InterPro" id="IPR001787">
    <property type="entry name" value="Ribosomal_bL21"/>
</dbReference>
<name>A0A0S6UH10_NEOTH</name>
<reference evidence="8" key="1">
    <citation type="journal article" date="2014" name="Gene">
        <title>Genome-guided analysis of transformation efficiency and carbon dioxide assimilation by Moorella thermoacetica Y72.</title>
        <authorList>
            <person name="Tsukahara K."/>
            <person name="Kita A."/>
            <person name="Nakashimada Y."/>
            <person name="Hoshino T."/>
            <person name="Murakami K."/>
        </authorList>
    </citation>
    <scope>NUCLEOTIDE SEQUENCE [LARGE SCALE GENOMIC DNA]</scope>
    <source>
        <strain evidence="8">Y72</strain>
    </source>
</reference>
<dbReference type="InterPro" id="IPR036164">
    <property type="entry name" value="bL21-like_sf"/>
</dbReference>
<dbReference type="InterPro" id="IPR018258">
    <property type="entry name" value="Ribosomal_bL21_CS"/>
</dbReference>
<dbReference type="AlphaFoldDB" id="A0A0S6UH10"/>
<comment type="subunit">
    <text evidence="6">Part of the 50S ribosomal subunit. Contacts protein L20.</text>
</comment>
<dbReference type="GO" id="GO:0019843">
    <property type="term" value="F:rRNA binding"/>
    <property type="evidence" value="ECO:0007669"/>
    <property type="project" value="UniProtKB-UniRule"/>
</dbReference>
<dbReference type="GO" id="GO:0003735">
    <property type="term" value="F:structural constituent of ribosome"/>
    <property type="evidence" value="ECO:0007669"/>
    <property type="project" value="InterPro"/>
</dbReference>
<comment type="function">
    <text evidence="6 7">This protein binds to 23S rRNA in the presence of protein L20.</text>
</comment>
<evidence type="ECO:0000313" key="8">
    <source>
        <dbReference type="EMBL" id="GAF26283.1"/>
    </source>
</evidence>
<dbReference type="PROSITE" id="PS01169">
    <property type="entry name" value="RIBOSOMAL_L21"/>
    <property type="match status" value="1"/>
</dbReference>
<dbReference type="GO" id="GO:1990904">
    <property type="term" value="C:ribonucleoprotein complex"/>
    <property type="evidence" value="ECO:0007669"/>
    <property type="project" value="UniProtKB-KW"/>
</dbReference>
<dbReference type="Pfam" id="PF00829">
    <property type="entry name" value="Ribosomal_L21p"/>
    <property type="match status" value="1"/>
</dbReference>
<dbReference type="GO" id="GO:0006412">
    <property type="term" value="P:translation"/>
    <property type="evidence" value="ECO:0007669"/>
    <property type="project" value="UniProtKB-UniRule"/>
</dbReference>
<sequence length="106" mass="11883">MPVYAIIMTGGKQYRVSEGDTLRVEKLPAEVGEKVVLDKVLAVGEGADLKVGKPYVEGAKVTASVQAQDKAPKIIVFKYKPKKNYRRKQGHRQPYTQLQIEKIEIQ</sequence>
<accession>A0A0S6UH10</accession>
<evidence type="ECO:0000256" key="3">
    <source>
        <dbReference type="ARBA" id="ARBA00022884"/>
    </source>
</evidence>
<organism evidence="8">
    <name type="scientific">Moorella thermoacetica Y72</name>
    <dbReference type="NCBI Taxonomy" id="1325331"/>
    <lineage>
        <taxon>Bacteria</taxon>
        <taxon>Bacillati</taxon>
        <taxon>Bacillota</taxon>
        <taxon>Clostridia</taxon>
        <taxon>Neomoorellales</taxon>
        <taxon>Neomoorellaceae</taxon>
        <taxon>Neomoorella</taxon>
    </lineage>
</organism>
<evidence type="ECO:0000256" key="4">
    <source>
        <dbReference type="ARBA" id="ARBA00022980"/>
    </source>
</evidence>
<gene>
    <name evidence="6" type="primary">rplU</name>
    <name evidence="8" type="ORF">MTY_1622</name>
</gene>